<comment type="caution">
    <text evidence="1">The sequence shown here is derived from an EMBL/GenBank/DDBJ whole genome shotgun (WGS) entry which is preliminary data.</text>
</comment>
<organism evidence="1 2">
    <name type="scientific">Nocardia halotolerans</name>
    <dbReference type="NCBI Taxonomy" id="1755878"/>
    <lineage>
        <taxon>Bacteria</taxon>
        <taxon>Bacillati</taxon>
        <taxon>Actinomycetota</taxon>
        <taxon>Actinomycetes</taxon>
        <taxon>Mycobacteriales</taxon>
        <taxon>Nocardiaceae</taxon>
        <taxon>Nocardia</taxon>
    </lineage>
</organism>
<keyword evidence="2" id="KW-1185">Reference proteome</keyword>
<dbReference type="Proteomes" id="UP001595844">
    <property type="component" value="Unassembled WGS sequence"/>
</dbReference>
<dbReference type="RefSeq" id="WP_378555856.1">
    <property type="nucleotide sequence ID" value="NZ_JBHSDL010000005.1"/>
</dbReference>
<sequence>MTTTELTAGERAYFARGYLRVDETRDRLHDLINANVNLRDLAEAHGLGREALNRIINGRRRFVPKHLADTVADIDIDIAADRYPKPEPYLDNVTLDRIALGHQVAVASYDKPLYARALYKLGWTQSRIARALTMSGAKARQAIEAEATA</sequence>
<evidence type="ECO:0000313" key="1">
    <source>
        <dbReference type="EMBL" id="MFC4373263.1"/>
    </source>
</evidence>
<evidence type="ECO:0000313" key="2">
    <source>
        <dbReference type="Proteomes" id="UP001595844"/>
    </source>
</evidence>
<protein>
    <submittedName>
        <fullName evidence="1">Uncharacterized protein</fullName>
    </submittedName>
</protein>
<accession>A0ABV8VEX8</accession>
<reference evidence="2" key="1">
    <citation type="journal article" date="2019" name="Int. J. Syst. Evol. Microbiol.">
        <title>The Global Catalogue of Microorganisms (GCM) 10K type strain sequencing project: providing services to taxonomists for standard genome sequencing and annotation.</title>
        <authorList>
            <consortium name="The Broad Institute Genomics Platform"/>
            <consortium name="The Broad Institute Genome Sequencing Center for Infectious Disease"/>
            <person name="Wu L."/>
            <person name="Ma J."/>
        </authorList>
    </citation>
    <scope>NUCLEOTIDE SEQUENCE [LARGE SCALE GENOMIC DNA]</scope>
    <source>
        <strain evidence="2">IBRC-M 10490</strain>
    </source>
</reference>
<gene>
    <name evidence="1" type="ORF">ACFO5K_04035</name>
</gene>
<dbReference type="EMBL" id="JBHSDL010000005">
    <property type="protein sequence ID" value="MFC4373263.1"/>
    <property type="molecule type" value="Genomic_DNA"/>
</dbReference>
<proteinExistence type="predicted"/>
<name>A0ABV8VEX8_9NOCA</name>